<evidence type="ECO:0000313" key="8">
    <source>
        <dbReference type="Proteomes" id="UP001153292"/>
    </source>
</evidence>
<dbReference type="PANTHER" id="PTHR48021:SF46">
    <property type="entry name" value="MAJOR FACILITATOR SUPERFAMILY (MFS) PROFILE DOMAIN-CONTAINING PROTEIN"/>
    <property type="match status" value="1"/>
</dbReference>
<dbReference type="EMBL" id="OU963903">
    <property type="protein sequence ID" value="CAH0667569.1"/>
    <property type="molecule type" value="Genomic_DNA"/>
</dbReference>
<feature type="transmembrane region" description="Helical" evidence="5">
    <location>
        <begin position="12"/>
        <end position="30"/>
    </location>
</feature>
<feature type="transmembrane region" description="Helical" evidence="5">
    <location>
        <begin position="50"/>
        <end position="68"/>
    </location>
</feature>
<feature type="domain" description="Major facilitator superfamily (MFS) profile" evidence="6">
    <location>
        <begin position="8"/>
        <end position="443"/>
    </location>
</feature>
<evidence type="ECO:0000256" key="3">
    <source>
        <dbReference type="ARBA" id="ARBA00022989"/>
    </source>
</evidence>
<evidence type="ECO:0000256" key="2">
    <source>
        <dbReference type="ARBA" id="ARBA00022692"/>
    </source>
</evidence>
<protein>
    <recommendedName>
        <fullName evidence="6">Major facilitator superfamily (MFS) profile domain-containing protein</fullName>
    </recommendedName>
</protein>
<feature type="transmembrane region" description="Helical" evidence="5">
    <location>
        <begin position="314"/>
        <end position="335"/>
    </location>
</feature>
<feature type="transmembrane region" description="Helical" evidence="5">
    <location>
        <begin position="388"/>
        <end position="409"/>
    </location>
</feature>
<evidence type="ECO:0000256" key="4">
    <source>
        <dbReference type="ARBA" id="ARBA00023136"/>
    </source>
</evidence>
<keyword evidence="4 5" id="KW-0472">Membrane</keyword>
<dbReference type="Pfam" id="PF00083">
    <property type="entry name" value="Sugar_tr"/>
    <property type="match status" value="1"/>
</dbReference>
<evidence type="ECO:0000256" key="5">
    <source>
        <dbReference type="SAM" id="Phobius"/>
    </source>
</evidence>
<dbReference type="InterPro" id="IPR050549">
    <property type="entry name" value="MFS_Trehalose_Transporter"/>
</dbReference>
<dbReference type="InterPro" id="IPR005829">
    <property type="entry name" value="Sugar_transporter_CS"/>
</dbReference>
<dbReference type="InterPro" id="IPR036259">
    <property type="entry name" value="MFS_trans_sf"/>
</dbReference>
<dbReference type="Proteomes" id="UP001153292">
    <property type="component" value="Chromosome 10"/>
</dbReference>
<name>A0ABN8EAI6_CHISP</name>
<keyword evidence="2 5" id="KW-0812">Transmembrane</keyword>
<feature type="transmembrane region" description="Helical" evidence="5">
    <location>
        <begin position="166"/>
        <end position="184"/>
    </location>
</feature>
<evidence type="ECO:0000259" key="6">
    <source>
        <dbReference type="PROSITE" id="PS50850"/>
    </source>
</evidence>
<feature type="transmembrane region" description="Helical" evidence="5">
    <location>
        <begin position="80"/>
        <end position="97"/>
    </location>
</feature>
<dbReference type="SUPFAM" id="SSF103473">
    <property type="entry name" value="MFS general substrate transporter"/>
    <property type="match status" value="1"/>
</dbReference>
<evidence type="ECO:0000256" key="1">
    <source>
        <dbReference type="ARBA" id="ARBA00004141"/>
    </source>
</evidence>
<feature type="transmembrane region" description="Helical" evidence="5">
    <location>
        <begin position="355"/>
        <end position="376"/>
    </location>
</feature>
<accession>A0ABN8EAI6</accession>
<keyword evidence="3 5" id="KW-1133">Transmembrane helix</keyword>
<dbReference type="InterPro" id="IPR020846">
    <property type="entry name" value="MFS_dom"/>
</dbReference>
<feature type="transmembrane region" description="Helical" evidence="5">
    <location>
        <begin position="249"/>
        <end position="273"/>
    </location>
</feature>
<feature type="transmembrane region" description="Helical" evidence="5">
    <location>
        <begin position="138"/>
        <end position="160"/>
    </location>
</feature>
<proteinExistence type="predicted"/>
<dbReference type="PROSITE" id="PS00216">
    <property type="entry name" value="SUGAR_TRANSPORT_1"/>
    <property type="match status" value="1"/>
</dbReference>
<sequence length="491" mass="54463">MSQGNRKVQYLVTFAVCLASVSTGVVLTWTTPAIPKLLNNETNIVITKEQISWVAAMGSPGFVAGSLVSRYISDRFGRRATILMSALPVTIGTIFTVSSNSVWFLYFTRFLWGVGTGMVVTISPIYLAEISEKEIRGLLTLSSRFMFTVGNFLVMVIGSYVTYDTLNYMLLVLPVMFFIACWFIPETPYFTLKEGKVDTAKRILMKLRKYKDEKKLEEDLESMQKDVKKETLRSGSLKELFTGRQYRKAVIICTGLKLTQMLSGSILILHYLGLIMQDGKIDMKLTTAFTIFGGVRIISGIVSSLLADRVGRRSLLIMSYLGTGCALALTAAYFYVFEVLKMDQDVITPYGQVAFIGIILAVILSTIGFNSLIYVIPAEMFPMNVKSVAMTALNVFGGLSNFAIIKLFLELLHLFGLFGVFTMFATISLVGCVFSICLVPETKGKSLREILVALQGTAYDEAAENLNKVTTIGMSINENNELMELKNTEQN</sequence>
<dbReference type="Gene3D" id="1.20.1250.20">
    <property type="entry name" value="MFS general substrate transporter like domains"/>
    <property type="match status" value="1"/>
</dbReference>
<reference evidence="7" key="1">
    <citation type="submission" date="2021-12" db="EMBL/GenBank/DDBJ databases">
        <authorList>
            <person name="King R."/>
        </authorList>
    </citation>
    <scope>NUCLEOTIDE SEQUENCE</scope>
</reference>
<feature type="transmembrane region" description="Helical" evidence="5">
    <location>
        <begin position="103"/>
        <end position="126"/>
    </location>
</feature>
<comment type="subcellular location">
    <subcellularLocation>
        <location evidence="1">Membrane</location>
        <topology evidence="1">Multi-pass membrane protein</topology>
    </subcellularLocation>
</comment>
<dbReference type="InterPro" id="IPR005828">
    <property type="entry name" value="MFS_sugar_transport-like"/>
</dbReference>
<keyword evidence="8" id="KW-1185">Reference proteome</keyword>
<evidence type="ECO:0000313" key="7">
    <source>
        <dbReference type="EMBL" id="CAH0667569.1"/>
    </source>
</evidence>
<dbReference type="PROSITE" id="PS00217">
    <property type="entry name" value="SUGAR_TRANSPORT_2"/>
    <property type="match status" value="1"/>
</dbReference>
<feature type="transmembrane region" description="Helical" evidence="5">
    <location>
        <begin position="285"/>
        <end position="307"/>
    </location>
</feature>
<gene>
    <name evidence="7" type="ORF">CHILSU_LOCUS1096</name>
</gene>
<dbReference type="PANTHER" id="PTHR48021">
    <property type="match status" value="1"/>
</dbReference>
<organism evidence="7 8">
    <name type="scientific">Chilo suppressalis</name>
    <name type="common">Asiatic rice borer moth</name>
    <dbReference type="NCBI Taxonomy" id="168631"/>
    <lineage>
        <taxon>Eukaryota</taxon>
        <taxon>Metazoa</taxon>
        <taxon>Ecdysozoa</taxon>
        <taxon>Arthropoda</taxon>
        <taxon>Hexapoda</taxon>
        <taxon>Insecta</taxon>
        <taxon>Pterygota</taxon>
        <taxon>Neoptera</taxon>
        <taxon>Endopterygota</taxon>
        <taxon>Lepidoptera</taxon>
        <taxon>Glossata</taxon>
        <taxon>Ditrysia</taxon>
        <taxon>Pyraloidea</taxon>
        <taxon>Crambidae</taxon>
        <taxon>Crambinae</taxon>
        <taxon>Chilo</taxon>
    </lineage>
</organism>
<dbReference type="PROSITE" id="PS50850">
    <property type="entry name" value="MFS"/>
    <property type="match status" value="1"/>
</dbReference>
<feature type="transmembrane region" description="Helical" evidence="5">
    <location>
        <begin position="415"/>
        <end position="439"/>
    </location>
</feature>